<sequence>MGASNANAEAQPFLDQPRGKGLSNVFSGWRFSLVTGAVASSAVLLINLSLTIWSTTRPAGTEEQSGRRILFEGSCSKSRTINILVHLLINLFSSVLLAASSYGMQCLSAPTRAEVDKAHQKEAWMDIGVLSVRNLWRLPWTRSILWALLALSSVPLHLLYNSVIFSSLSTVDYTIHSIHKNFTSGNKVFQTAVIEKWDNYSTSACLDAYATSFQTSRKDVLLVCNETEPNLLYEGIFRRYNSTQFDPNLPPLCRPSAFDWICDKTSCEQPCRSQLDDIKAAADKWELDGCTVQYCLSLPVRQLCRINFNLFVAIAVVGANMAKALILVYVALQSGSLLPKYVPDICPRDQDSGAKGLHWSSFLIIEEKVLVGSSKPSTMDNELYCLASSVAVYFLTWGIEELVGDKHIKSLWNLGFGAVSDSAIITGVNRGSKYNNSYIISNVLLANAPQLCFFILYFQYNGLFTCMLSANEWSYFGAGRKALRVSSSPVGEQRSRYFLQIPYRFGIPLLLLSILMHWMSSQSIFVIAVERLNESTMALEWYFVSCGYSPAAIICAIAISLLMAIGIVVVGCRRLPTVIPVVGSCSLAIAAACHHPNGVPQPDAPLLPLQWGVMEGNSATAGSGYRHCGLSAHPVKEPRAGVEYI</sequence>
<gene>
    <name evidence="1" type="ORF">NM208_g9563</name>
</gene>
<dbReference type="Proteomes" id="UP001148629">
    <property type="component" value="Unassembled WGS sequence"/>
</dbReference>
<proteinExistence type="predicted"/>
<protein>
    <submittedName>
        <fullName evidence="1">Uncharacterized protein</fullName>
    </submittedName>
</protein>
<reference evidence="1" key="1">
    <citation type="submission" date="2022-08" db="EMBL/GenBank/DDBJ databases">
        <title>Genome Sequence of Fusarium decemcellulare.</title>
        <authorList>
            <person name="Buettner E."/>
        </authorList>
    </citation>
    <scope>NUCLEOTIDE SEQUENCE</scope>
    <source>
        <strain evidence="1">Babe19</strain>
    </source>
</reference>
<name>A0ACC1S193_9HYPO</name>
<evidence type="ECO:0000313" key="2">
    <source>
        <dbReference type="Proteomes" id="UP001148629"/>
    </source>
</evidence>
<accession>A0ACC1S193</accession>
<keyword evidence="2" id="KW-1185">Reference proteome</keyword>
<organism evidence="1 2">
    <name type="scientific">Fusarium decemcellulare</name>
    <dbReference type="NCBI Taxonomy" id="57161"/>
    <lineage>
        <taxon>Eukaryota</taxon>
        <taxon>Fungi</taxon>
        <taxon>Dikarya</taxon>
        <taxon>Ascomycota</taxon>
        <taxon>Pezizomycotina</taxon>
        <taxon>Sordariomycetes</taxon>
        <taxon>Hypocreomycetidae</taxon>
        <taxon>Hypocreales</taxon>
        <taxon>Nectriaceae</taxon>
        <taxon>Fusarium</taxon>
        <taxon>Fusarium decemcellulare species complex</taxon>
    </lineage>
</organism>
<comment type="caution">
    <text evidence="1">The sequence shown here is derived from an EMBL/GenBank/DDBJ whole genome shotgun (WGS) entry which is preliminary data.</text>
</comment>
<dbReference type="EMBL" id="JANRMS010001237">
    <property type="protein sequence ID" value="KAJ3529869.1"/>
    <property type="molecule type" value="Genomic_DNA"/>
</dbReference>
<evidence type="ECO:0000313" key="1">
    <source>
        <dbReference type="EMBL" id="KAJ3529869.1"/>
    </source>
</evidence>